<dbReference type="PROSITE" id="PS51898">
    <property type="entry name" value="TYR_RECOMBINASE"/>
    <property type="match status" value="1"/>
</dbReference>
<evidence type="ECO:0000313" key="7">
    <source>
        <dbReference type="EMBL" id="HIU13273.1"/>
    </source>
</evidence>
<evidence type="ECO:0000313" key="8">
    <source>
        <dbReference type="Proteomes" id="UP000824175"/>
    </source>
</evidence>
<dbReference type="InterPro" id="IPR002104">
    <property type="entry name" value="Integrase_catalytic"/>
</dbReference>
<reference evidence="7" key="1">
    <citation type="submission" date="2020-10" db="EMBL/GenBank/DDBJ databases">
        <authorList>
            <person name="Gilroy R."/>
        </authorList>
    </citation>
    <scope>NUCLEOTIDE SEQUENCE</scope>
    <source>
        <strain evidence="7">CHK195-11698</strain>
    </source>
</reference>
<evidence type="ECO:0000256" key="3">
    <source>
        <dbReference type="ARBA" id="ARBA00022908"/>
    </source>
</evidence>
<gene>
    <name evidence="7" type="ORF">IAD15_04305</name>
</gene>
<evidence type="ECO:0000256" key="4">
    <source>
        <dbReference type="ARBA" id="ARBA00023125"/>
    </source>
</evidence>
<accession>A0A9D1KZ79</accession>
<dbReference type="PANTHER" id="PTHR30349:SF64">
    <property type="entry name" value="PROPHAGE INTEGRASE INTD-RELATED"/>
    <property type="match status" value="1"/>
</dbReference>
<dbReference type="InterPro" id="IPR004107">
    <property type="entry name" value="Integrase_SAM-like_N"/>
</dbReference>
<evidence type="ECO:0000256" key="1">
    <source>
        <dbReference type="ARBA" id="ARBA00003283"/>
    </source>
</evidence>
<evidence type="ECO:0000256" key="2">
    <source>
        <dbReference type="ARBA" id="ARBA00008857"/>
    </source>
</evidence>
<dbReference type="InterPro" id="IPR011010">
    <property type="entry name" value="DNA_brk_join_enz"/>
</dbReference>
<dbReference type="EMBL" id="DVMJ01000034">
    <property type="protein sequence ID" value="HIU13273.1"/>
    <property type="molecule type" value="Genomic_DNA"/>
</dbReference>
<name>A0A9D1KZ79_9FIRM</name>
<dbReference type="GO" id="GO:0015074">
    <property type="term" value="P:DNA integration"/>
    <property type="evidence" value="ECO:0007669"/>
    <property type="project" value="UniProtKB-KW"/>
</dbReference>
<proteinExistence type="inferred from homology"/>
<protein>
    <submittedName>
        <fullName evidence="7">Site-specific integrase</fullName>
    </submittedName>
</protein>
<keyword evidence="5" id="KW-0233">DNA recombination</keyword>
<dbReference type="Gene3D" id="1.10.443.10">
    <property type="entry name" value="Intergrase catalytic core"/>
    <property type="match status" value="1"/>
</dbReference>
<organism evidence="7 8">
    <name type="scientific">Candidatus Fimiplasma intestinipullorum</name>
    <dbReference type="NCBI Taxonomy" id="2840825"/>
    <lineage>
        <taxon>Bacteria</taxon>
        <taxon>Bacillati</taxon>
        <taxon>Bacillota</taxon>
        <taxon>Clostridia</taxon>
        <taxon>Eubacteriales</taxon>
        <taxon>Candidatus Fimiplasma</taxon>
    </lineage>
</organism>
<dbReference type="PANTHER" id="PTHR30349">
    <property type="entry name" value="PHAGE INTEGRASE-RELATED"/>
    <property type="match status" value="1"/>
</dbReference>
<comment type="caution">
    <text evidence="7">The sequence shown here is derived from an EMBL/GenBank/DDBJ whole genome shotgun (WGS) entry which is preliminary data.</text>
</comment>
<keyword evidence="4" id="KW-0238">DNA-binding</keyword>
<comment type="similarity">
    <text evidence="2">Belongs to the 'phage' integrase family.</text>
</comment>
<dbReference type="Pfam" id="PF14659">
    <property type="entry name" value="Phage_int_SAM_3"/>
    <property type="match status" value="1"/>
</dbReference>
<comment type="function">
    <text evidence="1">Site-specific tyrosine recombinase, which acts by catalyzing the cutting and rejoining of the recombining DNA molecules.</text>
</comment>
<dbReference type="Proteomes" id="UP000824175">
    <property type="component" value="Unassembled WGS sequence"/>
</dbReference>
<dbReference type="GO" id="GO:0006310">
    <property type="term" value="P:DNA recombination"/>
    <property type="evidence" value="ECO:0007669"/>
    <property type="project" value="UniProtKB-KW"/>
</dbReference>
<reference evidence="7" key="2">
    <citation type="journal article" date="2021" name="PeerJ">
        <title>Extensive microbial diversity within the chicken gut microbiome revealed by metagenomics and culture.</title>
        <authorList>
            <person name="Gilroy R."/>
            <person name="Ravi A."/>
            <person name="Getino M."/>
            <person name="Pursley I."/>
            <person name="Horton D.L."/>
            <person name="Alikhan N.F."/>
            <person name="Baker D."/>
            <person name="Gharbi K."/>
            <person name="Hall N."/>
            <person name="Watson M."/>
            <person name="Adriaenssens E.M."/>
            <person name="Foster-Nyarko E."/>
            <person name="Jarju S."/>
            <person name="Secka A."/>
            <person name="Antonio M."/>
            <person name="Oren A."/>
            <person name="Chaudhuri R.R."/>
            <person name="La Ragione R."/>
            <person name="Hildebrand F."/>
            <person name="Pallen M.J."/>
        </authorList>
    </citation>
    <scope>NUCLEOTIDE SEQUENCE</scope>
    <source>
        <strain evidence="7">CHK195-11698</strain>
    </source>
</reference>
<dbReference type="Gene3D" id="1.10.150.130">
    <property type="match status" value="1"/>
</dbReference>
<feature type="domain" description="Tyr recombinase" evidence="6">
    <location>
        <begin position="105"/>
        <end position="301"/>
    </location>
</feature>
<dbReference type="AlphaFoldDB" id="A0A9D1KZ79"/>
<dbReference type="Pfam" id="PF00589">
    <property type="entry name" value="Phage_integrase"/>
    <property type="match status" value="1"/>
</dbReference>
<dbReference type="CDD" id="cd01189">
    <property type="entry name" value="INT_ICEBs1_C_like"/>
    <property type="match status" value="1"/>
</dbReference>
<dbReference type="InterPro" id="IPR013762">
    <property type="entry name" value="Integrase-like_cat_sf"/>
</dbReference>
<keyword evidence="3" id="KW-0229">DNA integration</keyword>
<dbReference type="InterPro" id="IPR010998">
    <property type="entry name" value="Integrase_recombinase_N"/>
</dbReference>
<dbReference type="InterPro" id="IPR050090">
    <property type="entry name" value="Tyrosine_recombinase_XerCD"/>
</dbReference>
<evidence type="ECO:0000259" key="6">
    <source>
        <dbReference type="PROSITE" id="PS51898"/>
    </source>
</evidence>
<dbReference type="SUPFAM" id="SSF56349">
    <property type="entry name" value="DNA breaking-rejoining enzymes"/>
    <property type="match status" value="1"/>
</dbReference>
<dbReference type="GO" id="GO:0003677">
    <property type="term" value="F:DNA binding"/>
    <property type="evidence" value="ECO:0007669"/>
    <property type="project" value="UniProtKB-KW"/>
</dbReference>
<evidence type="ECO:0000256" key="5">
    <source>
        <dbReference type="ARBA" id="ARBA00023172"/>
    </source>
</evidence>
<sequence>MQTISFENVADQWLTLKKMQVKPSTFVKYQTIWEVRLKPSFGQYQLVEISEEAVMTFFLDQMEKTSGSLLQTMRYLLKAMLGYARHKYGQPTISFNYIKLPPAKMRTSTLSHDEEVRLDEYCFAHCNDTSIGILLGLYGGLRIGEICGLKWADIDLEEGLIYVQRTIQRISDTSSTKKTQVVILDPKTPSSQRIVPLTDFMNQFLKKYQASQTDVVADHFLLSGSDVPLEPRTLQYRYHRICKKLDIQLTFHGLRHSFATRCIEQQVDPKSLSEMLGHADVTTTLKRYVHSSLSFKKEQMAKIKSAVLFAE</sequence>